<reference evidence="1 2" key="1">
    <citation type="journal article" date="2016" name="Mol. Biol. Evol.">
        <title>Comparative Genomics of Early-Diverging Mushroom-Forming Fungi Provides Insights into the Origins of Lignocellulose Decay Capabilities.</title>
        <authorList>
            <person name="Nagy L.G."/>
            <person name="Riley R."/>
            <person name="Tritt A."/>
            <person name="Adam C."/>
            <person name="Daum C."/>
            <person name="Floudas D."/>
            <person name="Sun H."/>
            <person name="Yadav J.S."/>
            <person name="Pangilinan J."/>
            <person name="Larsson K.H."/>
            <person name="Matsuura K."/>
            <person name="Barry K."/>
            <person name="Labutti K."/>
            <person name="Kuo R."/>
            <person name="Ohm R.A."/>
            <person name="Bhattacharya S.S."/>
            <person name="Shirouzu T."/>
            <person name="Yoshinaga Y."/>
            <person name="Martin F.M."/>
            <person name="Grigoriev I.V."/>
            <person name="Hibbett D.S."/>
        </authorList>
    </citation>
    <scope>NUCLEOTIDE SEQUENCE [LARGE SCALE GENOMIC DNA]</scope>
    <source>
        <strain evidence="1 2">CBS 109695</strain>
    </source>
</reference>
<sequence>MLFSDGSKYEDISKVIIFATYNVITEAACPLGYLLLKCLRTYLIVDMYVALEVHTQTTIQEGRAAILAFGADLTAYMNAVADTEFDDKNWGAIIKLHLWVHIFDDIKDKGVSRNSNTKPNEKLHGPLKKHYLRRTNFKDVAPQILRAEHICCVARIMREDLLHYDKNIGEGPDIPEDIEGDSESIVTHVHLGAAQPTISIPVLRALYQHDTALCKITSHNIIKFFGERLTLEDLTMPLNKIEIIRDEITEFQYLKVAFTSTVDWRCSQDNLRRNPLFHGRERQDCVILHETEDTITFAKLLFLFKCSINNGKGPYSLALVQKYNMYIPRRERLASDKELGMIRVRSHPRKDSTFIFVDSIIRGAMLVSTFDDRVSDECFVVDSVDTDMFLRLKNRNRTPLYNM</sequence>
<dbReference type="EMBL" id="KV417710">
    <property type="protein sequence ID" value="KZP08987.1"/>
    <property type="molecule type" value="Genomic_DNA"/>
</dbReference>
<gene>
    <name evidence="1" type="ORF">FIBSPDRAFT_964334</name>
</gene>
<organism evidence="1 2">
    <name type="scientific">Athelia psychrophila</name>
    <dbReference type="NCBI Taxonomy" id="1759441"/>
    <lineage>
        <taxon>Eukaryota</taxon>
        <taxon>Fungi</taxon>
        <taxon>Dikarya</taxon>
        <taxon>Basidiomycota</taxon>
        <taxon>Agaricomycotina</taxon>
        <taxon>Agaricomycetes</taxon>
        <taxon>Agaricomycetidae</taxon>
        <taxon>Atheliales</taxon>
        <taxon>Atheliaceae</taxon>
        <taxon>Athelia</taxon>
    </lineage>
</organism>
<keyword evidence="2" id="KW-1185">Reference proteome</keyword>
<dbReference type="OrthoDB" id="3239511at2759"/>
<proteinExistence type="predicted"/>
<dbReference type="Proteomes" id="UP000076532">
    <property type="component" value="Unassembled WGS sequence"/>
</dbReference>
<protein>
    <submittedName>
        <fullName evidence="1">Uncharacterized protein</fullName>
    </submittedName>
</protein>
<evidence type="ECO:0000313" key="1">
    <source>
        <dbReference type="EMBL" id="KZP08987.1"/>
    </source>
</evidence>
<name>A0A165XX75_9AGAM</name>
<evidence type="ECO:0000313" key="2">
    <source>
        <dbReference type="Proteomes" id="UP000076532"/>
    </source>
</evidence>
<dbReference type="AlphaFoldDB" id="A0A165XX75"/>
<accession>A0A165XX75</accession>